<reference evidence="13" key="1">
    <citation type="submission" date="2016-10" db="EMBL/GenBank/DDBJ databases">
        <authorList>
            <person name="Varghese N."/>
            <person name="Submissions S."/>
        </authorList>
    </citation>
    <scope>NUCLEOTIDE SEQUENCE [LARGE SCALE GENOMIC DNA]</scope>
    <source>
        <strain evidence="13">DSM 23095</strain>
    </source>
</reference>
<dbReference type="STRING" id="686796.SAMN04488104_102819"/>
<evidence type="ECO:0000256" key="4">
    <source>
        <dbReference type="ARBA" id="ARBA00013858"/>
    </source>
</evidence>
<dbReference type="PANTHER" id="PTHR23404">
    <property type="entry name" value="MOLYBDOPTERIN SYNTHASE RELATED"/>
    <property type="match status" value="1"/>
</dbReference>
<name>A0A1G6UFE2_9BACT</name>
<dbReference type="EMBL" id="FNAC01000028">
    <property type="protein sequence ID" value="SDD40108.1"/>
    <property type="molecule type" value="Genomic_DNA"/>
</dbReference>
<evidence type="ECO:0000313" key="12">
    <source>
        <dbReference type="EMBL" id="SDD40108.1"/>
    </source>
</evidence>
<dbReference type="EC" id="2.8.1.12" evidence="3"/>
<dbReference type="InterPro" id="IPR036563">
    <property type="entry name" value="MoaE_sf"/>
</dbReference>
<evidence type="ECO:0000256" key="11">
    <source>
        <dbReference type="ARBA" id="ARBA00049878"/>
    </source>
</evidence>
<dbReference type="Proteomes" id="UP000199060">
    <property type="component" value="Unassembled WGS sequence"/>
</dbReference>
<protein>
    <recommendedName>
        <fullName evidence="4">Molybdopterin synthase catalytic subunit</fullName>
        <ecNumber evidence="3">2.8.1.12</ecNumber>
    </recommendedName>
    <alternativeName>
        <fullName evidence="9">MPT synthase subunit 2</fullName>
    </alternativeName>
    <alternativeName>
        <fullName evidence="7">Molybdenum cofactor biosynthesis protein E</fullName>
    </alternativeName>
    <alternativeName>
        <fullName evidence="8">Molybdopterin-converting factor large subunit</fullName>
    </alternativeName>
    <alternativeName>
        <fullName evidence="10">Molybdopterin-converting factor subunit 2</fullName>
    </alternativeName>
</protein>
<evidence type="ECO:0000256" key="8">
    <source>
        <dbReference type="ARBA" id="ARBA00030407"/>
    </source>
</evidence>
<evidence type="ECO:0000256" key="5">
    <source>
        <dbReference type="ARBA" id="ARBA00023150"/>
    </source>
</evidence>
<dbReference type="AlphaFoldDB" id="A0A1G6UFE2"/>
<dbReference type="CDD" id="cd00756">
    <property type="entry name" value="MoaE"/>
    <property type="match status" value="1"/>
</dbReference>
<comment type="similarity">
    <text evidence="2">Belongs to the MoaE family.</text>
</comment>
<keyword evidence="13" id="KW-1185">Reference proteome</keyword>
<dbReference type="Pfam" id="PF02391">
    <property type="entry name" value="MoaE"/>
    <property type="match status" value="1"/>
</dbReference>
<dbReference type="GO" id="GO:0006777">
    <property type="term" value="P:Mo-molybdopterin cofactor biosynthetic process"/>
    <property type="evidence" value="ECO:0007669"/>
    <property type="project" value="UniProtKB-KW"/>
</dbReference>
<accession>A0A1G6UFE2</accession>
<evidence type="ECO:0000256" key="3">
    <source>
        <dbReference type="ARBA" id="ARBA00011950"/>
    </source>
</evidence>
<sequence length="148" mass="16647">MDKIRKPKNIFVQGAISPDKIAHSIANHSSKTDIGGHSIFLGQIRADQKEGGNVIGIEYTAYEEMALEKAFEIREAIFAKYPLTCMHIYHSLGEVKTGELCLFVFTSSKHRKAAMDACDELVERIKTELPIWGKEILDTDAHVWKVNT</sequence>
<proteinExistence type="inferred from homology"/>
<evidence type="ECO:0000256" key="1">
    <source>
        <dbReference type="ARBA" id="ARBA00005046"/>
    </source>
</evidence>
<dbReference type="SUPFAM" id="SSF54690">
    <property type="entry name" value="Molybdopterin synthase subunit MoaE"/>
    <property type="match status" value="1"/>
</dbReference>
<comment type="catalytic activity">
    <reaction evidence="11">
        <text>2 [molybdopterin-synthase sulfur-carrier protein]-C-terminal-Gly-aminoethanethioate + cyclic pyranopterin phosphate + H2O = molybdopterin + 2 [molybdopterin-synthase sulfur-carrier protein]-C-terminal Gly-Gly + 2 H(+)</text>
        <dbReference type="Rhea" id="RHEA:26333"/>
        <dbReference type="Rhea" id="RHEA-COMP:12202"/>
        <dbReference type="Rhea" id="RHEA-COMP:19907"/>
        <dbReference type="ChEBI" id="CHEBI:15377"/>
        <dbReference type="ChEBI" id="CHEBI:15378"/>
        <dbReference type="ChEBI" id="CHEBI:58698"/>
        <dbReference type="ChEBI" id="CHEBI:59648"/>
        <dbReference type="ChEBI" id="CHEBI:90778"/>
        <dbReference type="ChEBI" id="CHEBI:232372"/>
        <dbReference type="EC" id="2.8.1.12"/>
    </reaction>
</comment>
<dbReference type="InterPro" id="IPR003448">
    <property type="entry name" value="Mopterin_biosynth_MoaE"/>
</dbReference>
<evidence type="ECO:0000256" key="10">
    <source>
        <dbReference type="ARBA" id="ARBA00032474"/>
    </source>
</evidence>
<keyword evidence="5" id="KW-0501">Molybdenum cofactor biosynthesis</keyword>
<dbReference type="GO" id="GO:0030366">
    <property type="term" value="F:molybdopterin synthase activity"/>
    <property type="evidence" value="ECO:0007669"/>
    <property type="project" value="UniProtKB-EC"/>
</dbReference>
<dbReference type="Gene3D" id="3.90.1170.40">
    <property type="entry name" value="Molybdopterin biosynthesis MoaE subunit"/>
    <property type="match status" value="1"/>
</dbReference>
<evidence type="ECO:0000256" key="7">
    <source>
        <dbReference type="ARBA" id="ARBA00029745"/>
    </source>
</evidence>
<comment type="subunit">
    <text evidence="6">Heterotetramer of 2 MoaD subunits and 2 MoaE subunits. Also stable as homodimer. The enzyme changes between these two forms during catalysis.</text>
</comment>
<evidence type="ECO:0000313" key="13">
    <source>
        <dbReference type="Proteomes" id="UP000199060"/>
    </source>
</evidence>
<comment type="pathway">
    <text evidence="1">Cofactor biosynthesis; molybdopterin biosynthesis.</text>
</comment>
<gene>
    <name evidence="12" type="ORF">SAMN04488104_102819</name>
</gene>
<evidence type="ECO:0000256" key="9">
    <source>
        <dbReference type="ARBA" id="ARBA00030781"/>
    </source>
</evidence>
<evidence type="ECO:0000256" key="2">
    <source>
        <dbReference type="ARBA" id="ARBA00005426"/>
    </source>
</evidence>
<organism evidence="12 13">
    <name type="scientific">Algoriphagus faecimaris</name>
    <dbReference type="NCBI Taxonomy" id="686796"/>
    <lineage>
        <taxon>Bacteria</taxon>
        <taxon>Pseudomonadati</taxon>
        <taxon>Bacteroidota</taxon>
        <taxon>Cytophagia</taxon>
        <taxon>Cytophagales</taxon>
        <taxon>Cyclobacteriaceae</taxon>
        <taxon>Algoriphagus</taxon>
    </lineage>
</organism>
<evidence type="ECO:0000256" key="6">
    <source>
        <dbReference type="ARBA" id="ARBA00026066"/>
    </source>
</evidence>
<dbReference type="OrthoDB" id="9803224at2"/>
<dbReference type="RefSeq" id="WP_087940108.1">
    <property type="nucleotide sequence ID" value="NZ_FNAC01000028.1"/>
</dbReference>